<dbReference type="SUPFAM" id="SSF50630">
    <property type="entry name" value="Acid proteases"/>
    <property type="match status" value="1"/>
</dbReference>
<evidence type="ECO:0000256" key="2">
    <source>
        <dbReference type="ARBA" id="ARBA00012180"/>
    </source>
</evidence>
<dbReference type="Gene3D" id="2.30.30.850">
    <property type="match status" value="1"/>
</dbReference>
<dbReference type="InterPro" id="IPR001995">
    <property type="entry name" value="Peptidase_A2_cat"/>
</dbReference>
<gene>
    <name evidence="18" type="ORF">GRJ2_000166800</name>
</gene>
<dbReference type="GO" id="GO:0003723">
    <property type="term" value="F:RNA binding"/>
    <property type="evidence" value="ECO:0007669"/>
    <property type="project" value="UniProtKB-KW"/>
</dbReference>
<dbReference type="InterPro" id="IPR002156">
    <property type="entry name" value="RNaseH_domain"/>
</dbReference>
<evidence type="ECO:0000256" key="5">
    <source>
        <dbReference type="ARBA" id="ARBA00022695"/>
    </source>
</evidence>
<dbReference type="PROSITE" id="PS50879">
    <property type="entry name" value="RNASE_H_1"/>
    <property type="match status" value="1"/>
</dbReference>
<dbReference type="CDD" id="cd09273">
    <property type="entry name" value="RNase_HI_RT_Bel"/>
    <property type="match status" value="1"/>
</dbReference>
<protein>
    <recommendedName>
        <fullName evidence="3">Gag-Pol polyprotein</fullName>
        <ecNumber evidence="2">3.1.26.4</ecNumber>
    </recommendedName>
</protein>
<keyword evidence="5" id="KW-0548">Nucleotidyltransferase</keyword>
<dbReference type="Pfam" id="PF17919">
    <property type="entry name" value="RT_RNaseH_2"/>
    <property type="match status" value="1"/>
</dbReference>
<evidence type="ECO:0000256" key="13">
    <source>
        <dbReference type="ARBA" id="ARBA00023172"/>
    </source>
</evidence>
<keyword evidence="19" id="KW-1185">Reference proteome</keyword>
<dbReference type="InterPro" id="IPR001584">
    <property type="entry name" value="Integrase_cat-core"/>
</dbReference>
<dbReference type="EC" id="3.1.26.4" evidence="2"/>
<feature type="domain" description="Reverse transcriptase" evidence="15">
    <location>
        <begin position="182"/>
        <end position="373"/>
    </location>
</feature>
<dbReference type="Pfam" id="PF00077">
    <property type="entry name" value="RVP"/>
    <property type="match status" value="1"/>
</dbReference>
<dbReference type="Gene3D" id="3.30.420.10">
    <property type="entry name" value="Ribonuclease H-like superfamily/Ribonuclease H"/>
    <property type="match status" value="2"/>
</dbReference>
<evidence type="ECO:0000256" key="12">
    <source>
        <dbReference type="ARBA" id="ARBA00022918"/>
    </source>
</evidence>
<dbReference type="SUPFAM" id="SSF56672">
    <property type="entry name" value="DNA/RNA polymerases"/>
    <property type="match status" value="1"/>
</dbReference>
<dbReference type="Pfam" id="PF00078">
    <property type="entry name" value="RVT_1"/>
    <property type="match status" value="1"/>
</dbReference>
<dbReference type="InterPro" id="IPR043128">
    <property type="entry name" value="Rev_trsase/Diguanyl_cyclase"/>
</dbReference>
<comment type="caution">
    <text evidence="18">The sequence shown here is derived from an EMBL/GenBank/DDBJ whole genome shotgun (WGS) entry which is preliminary data.</text>
</comment>
<dbReference type="Gene3D" id="2.40.70.10">
    <property type="entry name" value="Acid Proteases"/>
    <property type="match status" value="1"/>
</dbReference>
<evidence type="ECO:0000256" key="3">
    <source>
        <dbReference type="ARBA" id="ARBA00018735"/>
    </source>
</evidence>
<keyword evidence="13" id="KW-0233">DNA recombination</keyword>
<proteinExistence type="inferred from homology"/>
<keyword evidence="7" id="KW-0255">Endonuclease</keyword>
<dbReference type="PROSITE" id="PS50175">
    <property type="entry name" value="ASP_PROT_RETROV"/>
    <property type="match status" value="1"/>
</dbReference>
<keyword evidence="11" id="KW-0229">DNA integration</keyword>
<keyword evidence="12" id="KW-0695">RNA-directed DNA polymerase</keyword>
<evidence type="ECO:0000313" key="19">
    <source>
        <dbReference type="Proteomes" id="UP001623348"/>
    </source>
</evidence>
<evidence type="ECO:0000256" key="11">
    <source>
        <dbReference type="ARBA" id="ARBA00022908"/>
    </source>
</evidence>
<keyword evidence="4" id="KW-0808">Transferase</keyword>
<feature type="domain" description="Peptidase A2" evidence="14">
    <location>
        <begin position="9"/>
        <end position="80"/>
    </location>
</feature>
<dbReference type="Pfam" id="PF00075">
    <property type="entry name" value="RNase_H"/>
    <property type="match status" value="1"/>
</dbReference>
<dbReference type="EMBL" id="BAAFJT010000001">
    <property type="protein sequence ID" value="GAB0177016.1"/>
    <property type="molecule type" value="Genomic_DNA"/>
</dbReference>
<dbReference type="InterPro" id="IPR043502">
    <property type="entry name" value="DNA/RNA_pol_sf"/>
</dbReference>
<dbReference type="InterPro" id="IPR021109">
    <property type="entry name" value="Peptidase_aspartic_dom_sf"/>
</dbReference>
<dbReference type="AlphaFoldDB" id="A0ABC9VVA1"/>
<dbReference type="InterPro" id="IPR036397">
    <property type="entry name" value="RNaseH_sf"/>
</dbReference>
<dbReference type="GO" id="GO:0003964">
    <property type="term" value="F:RNA-directed DNA polymerase activity"/>
    <property type="evidence" value="ECO:0007669"/>
    <property type="project" value="UniProtKB-KW"/>
</dbReference>
<feature type="domain" description="RNase H type-1" evidence="16">
    <location>
        <begin position="617"/>
        <end position="763"/>
    </location>
</feature>
<dbReference type="Pfam" id="PF18697">
    <property type="entry name" value="MLVIN_C"/>
    <property type="match status" value="1"/>
</dbReference>
<dbReference type="InterPro" id="IPR000477">
    <property type="entry name" value="RT_dom"/>
</dbReference>
<evidence type="ECO:0000256" key="7">
    <source>
        <dbReference type="ARBA" id="ARBA00022759"/>
    </source>
</evidence>
<accession>A0ABC9VVA1</accession>
<evidence type="ECO:0000256" key="1">
    <source>
        <dbReference type="ARBA" id="ARBA00010879"/>
    </source>
</evidence>
<dbReference type="InterPro" id="IPR040643">
    <property type="entry name" value="MLVIN_C"/>
</dbReference>
<sequence>MKLGNRMDMEFLIDTGTTYSVLNQKLIPEDEKSVRVIEATGRTEEATFLKPLKYEIGSHIGTHQFLYLPGAPKALLGRDLLDVLEAEILFKNGEIKLKVKEKELISVMSLNQLQEDQVFDIPDEIENQVYPEVWAKGIPGRVKTATPVEIKLKTGASVVRIKQYPLKIQDRKGIKPIIKEFLQFGVLRECESEFNTPILPVKKPDGLNYRLVQDLRAINKIVEDIHPIVANPYTLMTRLKDELIWFTVIDLKDAFFSLPLAENSQKLFAFEWEDPDTGRKVQLTWTVLPQGFKNSPTIFGSQLAKDLEDWEKPDDQAVLLQYVDDLLIAASTKEQCLEWTISLLNFLGLRGYRVARNKAQLVRTKVSYMGIQLSGGKRELGQERKETICQMPQPQTIRELQAFLGMIGWCRLWILDYAMIAKPLYEILKESQGPLNWTGEALTAYRRLKKELMRAPALGIPDISKPFLLYSYERQGYALGVLAQHLGPYRRAVAYFSRKLDEVSKGWPTCLRAVAAVIVNIQEARKFTIGQQITVYVTHTVSAVLEQKGAHWLSPQRFLKYQALLMEQDDVTIVTSGIVNPAAFLSGTLEQPVTHDCLDTIETIYSSRPDLLDTPLENPDQELYTDGSSFVSNGKRRAGYAVTTENQVIESGSLPANTSAQKAELIALTRALRLSEKQMVNIWTDSKYAFGVIHAHGAIWKERGLLTSHGAQIKNSGEVLDLLEAVQLPLKVAVMHCKGHQKGKTKVEIGNRFADRIARQVAMEDSKETQIDVLIPDGYLQQDVLKISNPSYGKEDQKLVLDLEGKDNGEGWMCTPEGKIIVPTNLLWGIVKREHEKTHWAADTMYQMLILYIVGRNLYTITQQVVKQCLVCIKNNPKTGHRISLDNLSKGNYPGQLWQIDFSELPRKQGYRYILVLVDTFSGWPEAFPCRTNKAKEVVKALLNEIIPRFGIPETISSDRGPHFCAQIVQKVSQILEIDWQLHVPYRPQASRTVEKMNHLLKLQIAKIGQEANLTWPQSLPLALLRIRTKPKTKENLSPFEILYGRPYQHTFKGEDMSQLGDGYWYEYMKSLWNNVQKISEQILKTRARGLDAPVHNIKPGDFVMIKLFSGEPLQPKWTGPFQVLLVTNTAIKVKERKPWLHYSQVKKIERPEWKAQRVGDTVLRLYR</sequence>
<dbReference type="PANTHER" id="PTHR33064:SF36">
    <property type="entry name" value="CCHC-TYPE DOMAIN-CONTAINING PROTEIN"/>
    <property type="match status" value="1"/>
</dbReference>
<evidence type="ECO:0000259" key="16">
    <source>
        <dbReference type="PROSITE" id="PS50879"/>
    </source>
</evidence>
<evidence type="ECO:0000313" key="18">
    <source>
        <dbReference type="EMBL" id="GAB0177016.1"/>
    </source>
</evidence>
<dbReference type="GO" id="GO:0004523">
    <property type="term" value="F:RNA-DNA hybrid ribonuclease activity"/>
    <property type="evidence" value="ECO:0007669"/>
    <property type="project" value="UniProtKB-EC"/>
</dbReference>
<dbReference type="PROSITE" id="PS50878">
    <property type="entry name" value="RT_POL"/>
    <property type="match status" value="1"/>
</dbReference>
<dbReference type="InterPro" id="IPR001969">
    <property type="entry name" value="Aspartic_peptidase_AS"/>
</dbReference>
<dbReference type="Gene3D" id="3.10.20.370">
    <property type="match status" value="1"/>
</dbReference>
<dbReference type="Gene3D" id="3.10.10.10">
    <property type="entry name" value="HIV Type 1 Reverse Transcriptase, subunit A, domain 1"/>
    <property type="match status" value="1"/>
</dbReference>
<evidence type="ECO:0000259" key="17">
    <source>
        <dbReference type="PROSITE" id="PS50994"/>
    </source>
</evidence>
<keyword evidence="6" id="KW-0540">Nuclease</keyword>
<keyword evidence="10" id="KW-0694">RNA-binding</keyword>
<dbReference type="InterPro" id="IPR041577">
    <property type="entry name" value="RT_RNaseH_2"/>
</dbReference>
<feature type="domain" description="Integrase catalytic" evidence="17">
    <location>
        <begin position="890"/>
        <end position="1047"/>
    </location>
</feature>
<dbReference type="InterPro" id="IPR018061">
    <property type="entry name" value="Retropepsins"/>
</dbReference>
<dbReference type="InterPro" id="IPR051320">
    <property type="entry name" value="Viral_Replic_Matur_Polypro"/>
</dbReference>
<dbReference type="SUPFAM" id="SSF53098">
    <property type="entry name" value="Ribonuclease H-like"/>
    <property type="match status" value="2"/>
</dbReference>
<comment type="similarity">
    <text evidence="1">Belongs to the beta type-B retroviral polymerase family. HERV class-II K(HML-2) pol subfamily.</text>
</comment>
<dbReference type="Gene3D" id="3.30.70.270">
    <property type="match status" value="2"/>
</dbReference>
<dbReference type="GO" id="GO:0015074">
    <property type="term" value="P:DNA integration"/>
    <property type="evidence" value="ECO:0007669"/>
    <property type="project" value="UniProtKB-KW"/>
</dbReference>
<keyword evidence="9" id="KW-0460">Magnesium</keyword>
<dbReference type="PROSITE" id="PS00141">
    <property type="entry name" value="ASP_PROTEASE"/>
    <property type="match status" value="1"/>
</dbReference>
<dbReference type="GO" id="GO:0006310">
    <property type="term" value="P:DNA recombination"/>
    <property type="evidence" value="ECO:0007669"/>
    <property type="project" value="UniProtKB-KW"/>
</dbReference>
<evidence type="ECO:0000259" key="14">
    <source>
        <dbReference type="PROSITE" id="PS50175"/>
    </source>
</evidence>
<evidence type="ECO:0000259" key="15">
    <source>
        <dbReference type="PROSITE" id="PS50878"/>
    </source>
</evidence>
<dbReference type="PANTHER" id="PTHR33064">
    <property type="entry name" value="POL PROTEIN"/>
    <property type="match status" value="1"/>
</dbReference>
<dbReference type="Gene3D" id="1.10.340.70">
    <property type="match status" value="1"/>
</dbReference>
<evidence type="ECO:0000256" key="9">
    <source>
        <dbReference type="ARBA" id="ARBA00022842"/>
    </source>
</evidence>
<dbReference type="PROSITE" id="PS50994">
    <property type="entry name" value="INTEGRASE"/>
    <property type="match status" value="1"/>
</dbReference>
<reference evidence="18 19" key="1">
    <citation type="submission" date="2024-06" db="EMBL/GenBank/DDBJ databases">
        <title>The draft genome of Grus japonensis, version 3.</title>
        <authorList>
            <person name="Nabeshima K."/>
            <person name="Suzuki S."/>
            <person name="Onuma M."/>
        </authorList>
    </citation>
    <scope>NUCLEOTIDE SEQUENCE [LARGE SCALE GENOMIC DNA]</scope>
    <source>
        <strain evidence="18 19">451A</strain>
    </source>
</reference>
<evidence type="ECO:0000256" key="4">
    <source>
        <dbReference type="ARBA" id="ARBA00022679"/>
    </source>
</evidence>
<dbReference type="InterPro" id="IPR012337">
    <property type="entry name" value="RNaseH-like_sf"/>
</dbReference>
<keyword evidence="8" id="KW-0378">Hydrolase</keyword>
<dbReference type="Proteomes" id="UP001623348">
    <property type="component" value="Unassembled WGS sequence"/>
</dbReference>
<evidence type="ECO:0000256" key="6">
    <source>
        <dbReference type="ARBA" id="ARBA00022722"/>
    </source>
</evidence>
<dbReference type="FunFam" id="3.30.70.270:FF:000020">
    <property type="entry name" value="Transposon Tf2-6 polyprotein-like Protein"/>
    <property type="match status" value="1"/>
</dbReference>
<evidence type="ECO:0000256" key="10">
    <source>
        <dbReference type="ARBA" id="ARBA00022884"/>
    </source>
</evidence>
<organism evidence="18 19">
    <name type="scientific">Grus japonensis</name>
    <name type="common">Japanese crane</name>
    <name type="synonym">Red-crowned crane</name>
    <dbReference type="NCBI Taxonomy" id="30415"/>
    <lineage>
        <taxon>Eukaryota</taxon>
        <taxon>Metazoa</taxon>
        <taxon>Chordata</taxon>
        <taxon>Craniata</taxon>
        <taxon>Vertebrata</taxon>
        <taxon>Euteleostomi</taxon>
        <taxon>Archelosauria</taxon>
        <taxon>Archosauria</taxon>
        <taxon>Dinosauria</taxon>
        <taxon>Saurischia</taxon>
        <taxon>Theropoda</taxon>
        <taxon>Coelurosauria</taxon>
        <taxon>Aves</taxon>
        <taxon>Neognathae</taxon>
        <taxon>Neoaves</taxon>
        <taxon>Gruiformes</taxon>
        <taxon>Gruidae</taxon>
        <taxon>Grus</taxon>
    </lineage>
</organism>
<name>A0ABC9VVA1_GRUJA</name>
<evidence type="ECO:0000256" key="8">
    <source>
        <dbReference type="ARBA" id="ARBA00022801"/>
    </source>
</evidence>
<dbReference type="Pfam" id="PF00665">
    <property type="entry name" value="rve"/>
    <property type="match status" value="1"/>
</dbReference>